<dbReference type="EMBL" id="NEMB01000003">
    <property type="protein sequence ID" value="PQQ67786.1"/>
    <property type="molecule type" value="Genomic_DNA"/>
</dbReference>
<dbReference type="OrthoDB" id="2084504at2"/>
<dbReference type="Proteomes" id="UP000239720">
    <property type="component" value="Unassembled WGS sequence"/>
</dbReference>
<dbReference type="EMBL" id="CP025197">
    <property type="protein sequence ID" value="AUG57889.1"/>
    <property type="molecule type" value="Genomic_DNA"/>
</dbReference>
<gene>
    <name evidence="2" type="ORF">B9R14_14195</name>
    <name evidence="1" type="ORF">HVS_09960</name>
</gene>
<organism evidence="1 3">
    <name type="scientific">Acetivibrio saccincola</name>
    <dbReference type="NCBI Taxonomy" id="1677857"/>
    <lineage>
        <taxon>Bacteria</taxon>
        <taxon>Bacillati</taxon>
        <taxon>Bacillota</taxon>
        <taxon>Clostridia</taxon>
        <taxon>Eubacteriales</taxon>
        <taxon>Oscillospiraceae</taxon>
        <taxon>Acetivibrio</taxon>
    </lineage>
</organism>
<dbReference type="RefSeq" id="WP_101301793.1">
    <property type="nucleotide sequence ID" value="NZ_CP025197.1"/>
</dbReference>
<protein>
    <submittedName>
        <fullName evidence="1">Uncharacterized protein</fullName>
    </submittedName>
</protein>
<evidence type="ECO:0000313" key="3">
    <source>
        <dbReference type="Proteomes" id="UP000233534"/>
    </source>
</evidence>
<keyword evidence="3" id="KW-1185">Reference proteome</keyword>
<accession>A0A2K9E3E1</accession>
<evidence type="ECO:0000313" key="4">
    <source>
        <dbReference type="Proteomes" id="UP000239720"/>
    </source>
</evidence>
<dbReference type="AlphaFoldDB" id="A0A2K9E3E1"/>
<name>A0A2K9E3E1_9FIRM</name>
<reference evidence="2 4" key="2">
    <citation type="journal article" date="2018" name="Syst. Appl. Microbiol.">
        <title>Characterization and high-quality draft genome sequence of Herbivorax saccincola A7, an anaerobic, alkaliphilic, thermophilic, cellulolytic, and xylanolytic bacterium.</title>
        <authorList>
            <person name="Aikawa S."/>
            <person name="Baramee S."/>
            <person name="Sermsathanaswadi J."/>
            <person name="Thianheng P."/>
            <person name="Tachaapaikoon C."/>
            <person name="Shikata A."/>
            <person name="Waeonukul R."/>
            <person name="Pason P."/>
            <person name="Ratanakhanokchai K."/>
            <person name="Kosugi A."/>
        </authorList>
    </citation>
    <scope>NUCLEOTIDE SEQUENCE [LARGE SCALE GENOMIC DNA]</scope>
    <source>
        <strain evidence="2 4">A7</strain>
    </source>
</reference>
<evidence type="ECO:0000313" key="2">
    <source>
        <dbReference type="EMBL" id="PQQ67786.1"/>
    </source>
</evidence>
<proteinExistence type="predicted"/>
<sequence length="87" mass="10654">MEETYKKLQSELIKLLRKRLDILELKEIIKEIKYELKNLNNIIWTKEDIKLKDECVSFLDARMQGNVFYTIKNIENYQHDGWKDLMF</sequence>
<dbReference type="Proteomes" id="UP000233534">
    <property type="component" value="Chromosome"/>
</dbReference>
<dbReference type="KEGG" id="hsc:HVS_09960"/>
<evidence type="ECO:0000313" key="1">
    <source>
        <dbReference type="EMBL" id="AUG57889.1"/>
    </source>
</evidence>
<reference evidence="1 3" key="1">
    <citation type="submission" date="2017-12" db="EMBL/GenBank/DDBJ databases">
        <title>Complete genome sequence of Herbivorax saccincola GGR1, a novel Cellulosome-producing hydrolytic bacterium in a thermophilic biogas plant, established by Illumina and Nanopore MinION sequencing.</title>
        <authorList>
            <person name="Pechtl A."/>
            <person name="Ruckert C."/>
            <person name="Koeck D.E."/>
            <person name="Maus I."/>
            <person name="Winkler A."/>
            <person name="Kalinowski J."/>
            <person name="Puhler A."/>
            <person name="Schwarz W.W."/>
            <person name="Zverlov V.V."/>
            <person name="Schluter A."/>
            <person name="Liebl W."/>
        </authorList>
    </citation>
    <scope>NUCLEOTIDE SEQUENCE [LARGE SCALE GENOMIC DNA]</scope>
    <source>
        <strain evidence="1">GGR1</strain>
        <strain evidence="3">SR1</strain>
    </source>
</reference>